<feature type="compositionally biased region" description="Basic residues" evidence="9">
    <location>
        <begin position="60"/>
        <end position="77"/>
    </location>
</feature>
<evidence type="ECO:0000313" key="11">
    <source>
        <dbReference type="EMBL" id="KAG7324659.1"/>
    </source>
</evidence>
<name>A0A9D3NMK1_9TELE</name>
<dbReference type="SMART" id="SM00428">
    <property type="entry name" value="H3"/>
    <property type="match status" value="1"/>
</dbReference>
<dbReference type="GO" id="GO:0030527">
    <property type="term" value="F:structural constituent of chromatin"/>
    <property type="evidence" value="ECO:0007669"/>
    <property type="project" value="InterPro"/>
</dbReference>
<keyword evidence="8" id="KW-0137">Centromere</keyword>
<dbReference type="Gene3D" id="1.10.20.10">
    <property type="entry name" value="Histone, subunit A"/>
    <property type="match status" value="1"/>
</dbReference>
<evidence type="ECO:0000259" key="10">
    <source>
        <dbReference type="Pfam" id="PF00125"/>
    </source>
</evidence>
<evidence type="ECO:0000256" key="5">
    <source>
        <dbReference type="ARBA" id="ARBA00023125"/>
    </source>
</evidence>
<keyword evidence="7" id="KW-0544">Nucleosome core</keyword>
<evidence type="ECO:0000256" key="2">
    <source>
        <dbReference type="ARBA" id="ARBA00004584"/>
    </source>
</evidence>
<dbReference type="Pfam" id="PF00125">
    <property type="entry name" value="Histone"/>
    <property type="match status" value="1"/>
</dbReference>
<dbReference type="InterPro" id="IPR009072">
    <property type="entry name" value="Histone-fold"/>
</dbReference>
<dbReference type="GO" id="GO:0046982">
    <property type="term" value="F:protein heterodimerization activity"/>
    <property type="evidence" value="ECO:0007669"/>
    <property type="project" value="InterPro"/>
</dbReference>
<comment type="subcellular location">
    <subcellularLocation>
        <location evidence="2">Chromosome</location>
        <location evidence="2">Centromere</location>
    </subcellularLocation>
    <subcellularLocation>
        <location evidence="1">Nucleus</location>
    </subcellularLocation>
</comment>
<dbReference type="InterPro" id="IPR000164">
    <property type="entry name" value="Histone_H3/CENP-A"/>
</dbReference>
<evidence type="ECO:0000256" key="1">
    <source>
        <dbReference type="ARBA" id="ARBA00004123"/>
    </source>
</evidence>
<dbReference type="OrthoDB" id="842664at2759"/>
<keyword evidence="5" id="KW-0238">DNA-binding</keyword>
<evidence type="ECO:0000256" key="9">
    <source>
        <dbReference type="SAM" id="MobiDB-lite"/>
    </source>
</evidence>
<evidence type="ECO:0000256" key="7">
    <source>
        <dbReference type="ARBA" id="ARBA00023269"/>
    </source>
</evidence>
<comment type="similarity">
    <text evidence="3">Belongs to the histone H3 family.</text>
</comment>
<dbReference type="PROSITE" id="PS00959">
    <property type="entry name" value="HISTONE_H3_2"/>
    <property type="match status" value="1"/>
</dbReference>
<accession>A0A9D3NMK1</accession>
<dbReference type="PRINTS" id="PR00622">
    <property type="entry name" value="HISTONEH3"/>
</dbReference>
<evidence type="ECO:0000256" key="6">
    <source>
        <dbReference type="ARBA" id="ARBA00023242"/>
    </source>
</evidence>
<dbReference type="PANTHER" id="PTHR45810:SF17">
    <property type="entry name" value="HISTONE H3-LIKE CENTROMERIC PROTEIN A"/>
    <property type="match status" value="1"/>
</dbReference>
<feature type="domain" description="Core Histone H2A/H2B/H3" evidence="10">
    <location>
        <begin position="95"/>
        <end position="182"/>
    </location>
</feature>
<dbReference type="EMBL" id="JAHKSW010000014">
    <property type="protein sequence ID" value="KAG7324659.1"/>
    <property type="molecule type" value="Genomic_DNA"/>
</dbReference>
<dbReference type="AlphaFoldDB" id="A0A9D3NMK1"/>
<feature type="region of interest" description="Disordered" evidence="9">
    <location>
        <begin position="1"/>
        <end position="37"/>
    </location>
</feature>
<proteinExistence type="inferred from homology"/>
<organism evidence="11 12">
    <name type="scientific">Hemibagrus wyckioides</name>
    <dbReference type="NCBI Taxonomy" id="337641"/>
    <lineage>
        <taxon>Eukaryota</taxon>
        <taxon>Metazoa</taxon>
        <taxon>Chordata</taxon>
        <taxon>Craniata</taxon>
        <taxon>Vertebrata</taxon>
        <taxon>Euteleostomi</taxon>
        <taxon>Actinopterygii</taxon>
        <taxon>Neopterygii</taxon>
        <taxon>Teleostei</taxon>
        <taxon>Ostariophysi</taxon>
        <taxon>Siluriformes</taxon>
        <taxon>Bagridae</taxon>
        <taxon>Hemibagrus</taxon>
    </lineage>
</organism>
<dbReference type="Proteomes" id="UP000824219">
    <property type="component" value="Linkage Group LG14"/>
</dbReference>
<feature type="region of interest" description="Disordered" evidence="9">
    <location>
        <begin position="54"/>
        <end position="91"/>
    </location>
</feature>
<evidence type="ECO:0000256" key="8">
    <source>
        <dbReference type="ARBA" id="ARBA00023328"/>
    </source>
</evidence>
<keyword evidence="12" id="KW-1185">Reference proteome</keyword>
<reference evidence="11 12" key="1">
    <citation type="submission" date="2021-06" db="EMBL/GenBank/DDBJ databases">
        <title>Chromosome-level genome assembly of the red-tail catfish (Hemibagrus wyckioides).</title>
        <authorList>
            <person name="Shao F."/>
        </authorList>
    </citation>
    <scope>NUCLEOTIDE SEQUENCE [LARGE SCALE GENOMIC DNA]</scope>
    <source>
        <strain evidence="11">EC202008001</strain>
        <tissue evidence="11">Blood</tissue>
    </source>
</reference>
<evidence type="ECO:0000256" key="3">
    <source>
        <dbReference type="ARBA" id="ARBA00010343"/>
    </source>
</evidence>
<evidence type="ECO:0000313" key="12">
    <source>
        <dbReference type="Proteomes" id="UP000824219"/>
    </source>
</evidence>
<protein>
    <recommendedName>
        <fullName evidence="10">Core Histone H2A/H2B/H3 domain-containing protein</fullName>
    </recommendedName>
</protein>
<evidence type="ECO:0000256" key="4">
    <source>
        <dbReference type="ARBA" id="ARBA00022454"/>
    </source>
</evidence>
<feature type="compositionally biased region" description="Low complexity" evidence="9">
    <location>
        <begin position="27"/>
        <end position="37"/>
    </location>
</feature>
<dbReference type="GO" id="GO:0003677">
    <property type="term" value="F:DNA binding"/>
    <property type="evidence" value="ECO:0007669"/>
    <property type="project" value="UniProtKB-KW"/>
</dbReference>
<gene>
    <name evidence="11" type="ORF">KOW79_012675</name>
</gene>
<dbReference type="InterPro" id="IPR007125">
    <property type="entry name" value="H2A/H2B/H3"/>
</dbReference>
<dbReference type="FunFam" id="1.10.20.10:FF:000087">
    <property type="entry name" value="Probable histone 3"/>
    <property type="match status" value="1"/>
</dbReference>
<dbReference type="PANTHER" id="PTHR45810">
    <property type="entry name" value="HISTONE H3.2"/>
    <property type="match status" value="1"/>
</dbReference>
<keyword evidence="6" id="KW-0539">Nucleus</keyword>
<comment type="caution">
    <text evidence="11">The sequence shown here is derived from an EMBL/GenBank/DDBJ whole genome shotgun (WGS) entry which is preliminary data.</text>
</comment>
<dbReference type="GO" id="GO:0000786">
    <property type="term" value="C:nucleosome"/>
    <property type="evidence" value="ECO:0007669"/>
    <property type="project" value="UniProtKB-KW"/>
</dbReference>
<sequence>MNRTPSHYELGESRDLKPSTFGEGENSGVSSRSSSGQVQYQCIFPDILSVSVMRRDTSSHRRKQVTPKRRTPPRTRRGSGPSEASPRKKRRFRPGMRALMEIRKYQKSTDLLLRKGPFSRLVREVCQIFSRENLMWQAYALLALQEATEAFLVRLFSDANLCAIHAKRVTLYPKDIQLARRIRGVENM</sequence>
<dbReference type="GO" id="GO:0005634">
    <property type="term" value="C:nucleus"/>
    <property type="evidence" value="ECO:0007669"/>
    <property type="project" value="UniProtKB-SubCell"/>
</dbReference>
<keyword evidence="4" id="KW-0158">Chromosome</keyword>
<dbReference type="CDD" id="cd22911">
    <property type="entry name" value="HFD_H3"/>
    <property type="match status" value="1"/>
</dbReference>
<dbReference type="SUPFAM" id="SSF47113">
    <property type="entry name" value="Histone-fold"/>
    <property type="match status" value="1"/>
</dbReference>
<dbReference type="GO" id="GO:0000775">
    <property type="term" value="C:chromosome, centromeric region"/>
    <property type="evidence" value="ECO:0007669"/>
    <property type="project" value="UniProtKB-SubCell"/>
</dbReference>